<feature type="region of interest" description="Disordered" evidence="1">
    <location>
        <begin position="75"/>
        <end position="106"/>
    </location>
</feature>
<protein>
    <submittedName>
        <fullName evidence="2">Uncharacterized protein</fullName>
    </submittedName>
</protein>
<evidence type="ECO:0000313" key="2">
    <source>
        <dbReference type="EMBL" id="CAL1412696.1"/>
    </source>
</evidence>
<organism evidence="2 3">
    <name type="scientific">Linum trigynum</name>
    <dbReference type="NCBI Taxonomy" id="586398"/>
    <lineage>
        <taxon>Eukaryota</taxon>
        <taxon>Viridiplantae</taxon>
        <taxon>Streptophyta</taxon>
        <taxon>Embryophyta</taxon>
        <taxon>Tracheophyta</taxon>
        <taxon>Spermatophyta</taxon>
        <taxon>Magnoliopsida</taxon>
        <taxon>eudicotyledons</taxon>
        <taxon>Gunneridae</taxon>
        <taxon>Pentapetalae</taxon>
        <taxon>rosids</taxon>
        <taxon>fabids</taxon>
        <taxon>Malpighiales</taxon>
        <taxon>Linaceae</taxon>
        <taxon>Linum</taxon>
    </lineage>
</organism>
<dbReference type="AlphaFoldDB" id="A0AAV2GQD3"/>
<sequence>MYKPHPPGAFCATSDWEPHLQGAVCVWWAAALETAGSCGDLAGRTDATSAIRVVDRRTQRGEAVSASWIAERLEKERSAPRDAKTALEGSGFRSRKITRPSLEGAT</sequence>
<accession>A0AAV2GQD3</accession>
<feature type="compositionally biased region" description="Basic and acidic residues" evidence="1">
    <location>
        <begin position="75"/>
        <end position="85"/>
    </location>
</feature>
<evidence type="ECO:0000313" key="3">
    <source>
        <dbReference type="Proteomes" id="UP001497516"/>
    </source>
</evidence>
<dbReference type="EMBL" id="OZ034822">
    <property type="protein sequence ID" value="CAL1412696.1"/>
    <property type="molecule type" value="Genomic_DNA"/>
</dbReference>
<evidence type="ECO:0000256" key="1">
    <source>
        <dbReference type="SAM" id="MobiDB-lite"/>
    </source>
</evidence>
<reference evidence="2 3" key="1">
    <citation type="submission" date="2024-04" db="EMBL/GenBank/DDBJ databases">
        <authorList>
            <person name="Fracassetti M."/>
        </authorList>
    </citation>
    <scope>NUCLEOTIDE SEQUENCE [LARGE SCALE GENOMIC DNA]</scope>
</reference>
<dbReference type="Proteomes" id="UP001497516">
    <property type="component" value="Chromosome 9"/>
</dbReference>
<name>A0AAV2GQD3_9ROSI</name>
<proteinExistence type="predicted"/>
<keyword evidence="3" id="KW-1185">Reference proteome</keyword>
<gene>
    <name evidence="2" type="ORF">LTRI10_LOCUS51970</name>
</gene>